<dbReference type="EMBL" id="JABVXQ010000006">
    <property type="protein sequence ID" value="KAF6104085.1"/>
    <property type="molecule type" value="Genomic_DNA"/>
</dbReference>
<accession>A0A834A1V0</accession>
<gene>
    <name evidence="2" type="ORF">HJG60_011134</name>
</gene>
<proteinExistence type="predicted"/>
<evidence type="ECO:0000256" key="1">
    <source>
        <dbReference type="SAM" id="MobiDB-lite"/>
    </source>
</evidence>
<evidence type="ECO:0000313" key="3">
    <source>
        <dbReference type="Proteomes" id="UP000664940"/>
    </source>
</evidence>
<protein>
    <submittedName>
        <fullName evidence="2">Uncharacterized protein</fullName>
    </submittedName>
</protein>
<dbReference type="Proteomes" id="UP000664940">
    <property type="component" value="Unassembled WGS sequence"/>
</dbReference>
<name>A0A834A1V0_9CHIR</name>
<evidence type="ECO:0000313" key="2">
    <source>
        <dbReference type="EMBL" id="KAF6104085.1"/>
    </source>
</evidence>
<organism evidence="2 3">
    <name type="scientific">Phyllostomus discolor</name>
    <name type="common">pale spear-nosed bat</name>
    <dbReference type="NCBI Taxonomy" id="89673"/>
    <lineage>
        <taxon>Eukaryota</taxon>
        <taxon>Metazoa</taxon>
        <taxon>Chordata</taxon>
        <taxon>Craniata</taxon>
        <taxon>Vertebrata</taxon>
        <taxon>Euteleostomi</taxon>
        <taxon>Mammalia</taxon>
        <taxon>Eutheria</taxon>
        <taxon>Laurasiatheria</taxon>
        <taxon>Chiroptera</taxon>
        <taxon>Yangochiroptera</taxon>
        <taxon>Phyllostomidae</taxon>
        <taxon>Phyllostominae</taxon>
        <taxon>Phyllostomus</taxon>
    </lineage>
</organism>
<sequence length="240" mass="25885">MKGPRWSLSMLSSTLLSSPDSIPVTVPALFPLPVLHPESTLQMSPELTRPGIVPLEDTACCAWDSCTRGGLAPQHRPEVTSMTTRPALSFPLHRFRQHCLTGSQSLLPPLLSHPPRFGLCGSPPRTSLWADTSVQLLPTHALCRPLVFCPCCLSHPRWLAQEPRPNPQPHPGIPCAPLVRPLPGPRSWSPPFPSSSDLRPALSPSGPADGQPGWLCGETEPLSPLAQVGCVTPSFCPLRL</sequence>
<feature type="region of interest" description="Disordered" evidence="1">
    <location>
        <begin position="189"/>
        <end position="216"/>
    </location>
</feature>
<dbReference type="AlphaFoldDB" id="A0A834A1V0"/>
<comment type="caution">
    <text evidence="2">The sequence shown here is derived from an EMBL/GenBank/DDBJ whole genome shotgun (WGS) entry which is preliminary data.</text>
</comment>
<reference evidence="2 3" key="1">
    <citation type="journal article" date="2020" name="Nature">
        <title>Six reference-quality genomes reveal evolution of bat adaptations.</title>
        <authorList>
            <person name="Jebb D."/>
            <person name="Huang Z."/>
            <person name="Pippel M."/>
            <person name="Hughes G.M."/>
            <person name="Lavrichenko K."/>
            <person name="Devanna P."/>
            <person name="Winkler S."/>
            <person name="Jermiin L.S."/>
            <person name="Skirmuntt E.C."/>
            <person name="Katzourakis A."/>
            <person name="Burkitt-Gray L."/>
            <person name="Ray D.A."/>
            <person name="Sullivan K.A.M."/>
            <person name="Roscito J.G."/>
            <person name="Kirilenko B.M."/>
            <person name="Davalos L.M."/>
            <person name="Corthals A.P."/>
            <person name="Power M.L."/>
            <person name="Jones G."/>
            <person name="Ransome R.D."/>
            <person name="Dechmann D.K.N."/>
            <person name="Locatelli A.G."/>
            <person name="Puechmaille S.J."/>
            <person name="Fedrigo O."/>
            <person name="Jarvis E.D."/>
            <person name="Hiller M."/>
            <person name="Vernes S.C."/>
            <person name="Myers E.W."/>
            <person name="Teeling E.C."/>
        </authorList>
    </citation>
    <scope>NUCLEOTIDE SEQUENCE [LARGE SCALE GENOMIC DNA]</scope>
    <source>
        <strain evidence="2">Bat1K_MPI-CBG_1</strain>
    </source>
</reference>